<dbReference type="RefSeq" id="WP_064123964.1">
    <property type="nucleotide sequence ID" value="NZ_CP015243.1"/>
</dbReference>
<dbReference type="Gene3D" id="2.60.40.3310">
    <property type="match status" value="1"/>
</dbReference>
<dbReference type="GO" id="GO:0009289">
    <property type="term" value="C:pilus"/>
    <property type="evidence" value="ECO:0007669"/>
    <property type="project" value="UniProtKB-SubCell"/>
</dbReference>
<evidence type="ECO:0000256" key="1">
    <source>
        <dbReference type="ARBA" id="ARBA00004561"/>
    </source>
</evidence>
<feature type="domain" description="MrkD-like receptor binding" evidence="6">
    <location>
        <begin position="47"/>
        <end position="196"/>
    </location>
</feature>
<dbReference type="GO" id="GO:0043709">
    <property type="term" value="P:cell adhesion involved in single-species biofilm formation"/>
    <property type="evidence" value="ECO:0007669"/>
    <property type="project" value="TreeGrafter"/>
</dbReference>
<dbReference type="Proteomes" id="UP000077875">
    <property type="component" value="Chromosome"/>
</dbReference>
<dbReference type="SUPFAM" id="SSF49401">
    <property type="entry name" value="Bacterial adhesins"/>
    <property type="match status" value="1"/>
</dbReference>
<feature type="chain" id="PRO_5008004742" evidence="4">
    <location>
        <begin position="35"/>
        <end position="355"/>
    </location>
</feature>
<sequence>MNRLLRGGRMRALSLALGGALLCLGVLAQGTAHAACTRNGSVRTAVVEMNVGRVVVPQESAVGDVLVRREFPIQASSQAVVNCAWRQSDTAEGVVVIPGFAALGDSVYQTNIRGIGIRLSRLGAGGSVGDVRYPHSLPISGGLGGTSYTLAGSRFVVEIIKTESSTSSGALTSGTYSSYRLSSNRNNPMLESRISGEAITIISPTCSILGQRNQTINLAAVPISGFSGVGSTQGEVPFSLDMRCNGGSGISGTFADVYVSFAGNAAPGTNASQGVLRNEESGGNAASGIGIQMLDDRGSANTPIALGETLRLARLNANEGDSSVVMQLLARYYQAQPNARAGKVHAIATYNVTYQ</sequence>
<comment type="similarity">
    <text evidence="2">Belongs to the fimbrial protein family.</text>
</comment>
<dbReference type="KEGG" id="haa:A5892_17995"/>
<evidence type="ECO:0000256" key="4">
    <source>
        <dbReference type="SAM" id="SignalP"/>
    </source>
</evidence>
<evidence type="ECO:0000313" key="7">
    <source>
        <dbReference type="EMBL" id="ANF59121.1"/>
    </source>
</evidence>
<dbReference type="STRING" id="376489.A5892_17995"/>
<dbReference type="EMBL" id="CP015243">
    <property type="protein sequence ID" value="ANF59121.1"/>
    <property type="molecule type" value="Genomic_DNA"/>
</dbReference>
<dbReference type="Pfam" id="PF22003">
    <property type="entry name" value="MrkDrd"/>
    <property type="match status" value="1"/>
</dbReference>
<evidence type="ECO:0000256" key="2">
    <source>
        <dbReference type="ARBA" id="ARBA00006671"/>
    </source>
</evidence>
<dbReference type="InterPro" id="IPR000259">
    <property type="entry name" value="Adhesion_dom_fimbrial"/>
</dbReference>
<organism evidence="7 8">
    <name type="scientific">Halotalea alkalilenta</name>
    <dbReference type="NCBI Taxonomy" id="376489"/>
    <lineage>
        <taxon>Bacteria</taxon>
        <taxon>Pseudomonadati</taxon>
        <taxon>Pseudomonadota</taxon>
        <taxon>Gammaproteobacteria</taxon>
        <taxon>Oceanospirillales</taxon>
        <taxon>Halomonadaceae</taxon>
        <taxon>Halotalea</taxon>
    </lineage>
</organism>
<gene>
    <name evidence="7" type="ORF">A5892_17995</name>
</gene>
<name>A0A172YIS7_9GAMM</name>
<protein>
    <submittedName>
        <fullName evidence="7">Uncharacterized protein</fullName>
    </submittedName>
</protein>
<keyword evidence="3" id="KW-0281">Fimbrium</keyword>
<evidence type="ECO:0000259" key="6">
    <source>
        <dbReference type="Pfam" id="PF22003"/>
    </source>
</evidence>
<feature type="domain" description="Fimbrial-type adhesion" evidence="5">
    <location>
        <begin position="200"/>
        <end position="355"/>
    </location>
</feature>
<keyword evidence="8" id="KW-1185">Reference proteome</keyword>
<evidence type="ECO:0000256" key="3">
    <source>
        <dbReference type="ARBA" id="ARBA00023263"/>
    </source>
</evidence>
<accession>A0A172YIS7</accession>
<dbReference type="InterPro" id="IPR050263">
    <property type="entry name" value="Bact_Fimbrial_Adh_Pro"/>
</dbReference>
<dbReference type="PANTHER" id="PTHR33420">
    <property type="entry name" value="FIMBRIAL SUBUNIT ELFA-RELATED"/>
    <property type="match status" value="1"/>
</dbReference>
<dbReference type="InterPro" id="IPR008966">
    <property type="entry name" value="Adhesion_dom_sf"/>
</dbReference>
<dbReference type="Pfam" id="PF00419">
    <property type="entry name" value="Fimbrial"/>
    <property type="match status" value="1"/>
</dbReference>
<dbReference type="InterPro" id="IPR054160">
    <property type="entry name" value="MrkD_recept-bd"/>
</dbReference>
<comment type="subcellular location">
    <subcellularLocation>
        <location evidence="1">Fimbrium</location>
    </subcellularLocation>
</comment>
<keyword evidence="4" id="KW-0732">Signal</keyword>
<dbReference type="InterPro" id="IPR036937">
    <property type="entry name" value="Adhesion_dom_fimbrial_sf"/>
</dbReference>
<dbReference type="PANTHER" id="PTHR33420:SF14">
    <property type="entry name" value="TYPE 1 FIMBRIN D-MANNOSE SPECIFIC ADHESIN"/>
    <property type="match status" value="1"/>
</dbReference>
<reference evidence="7 8" key="1">
    <citation type="submission" date="2016-04" db="EMBL/GenBank/DDBJ databases">
        <title>Complete Genome Sequence of Halotalea alkalilenta IHB B 13600.</title>
        <authorList>
            <person name="Swarnkar M.K."/>
            <person name="Sharma A."/>
            <person name="Kaushal K."/>
            <person name="Soni R."/>
            <person name="Rana S."/>
            <person name="Singh A.K."/>
            <person name="Gulati A."/>
        </authorList>
    </citation>
    <scope>NUCLEOTIDE SEQUENCE [LARGE SCALE GENOMIC DNA]</scope>
    <source>
        <strain evidence="7 8">IHB B 13600</strain>
    </source>
</reference>
<dbReference type="Gene3D" id="2.60.40.1090">
    <property type="entry name" value="Fimbrial-type adhesion domain"/>
    <property type="match status" value="1"/>
</dbReference>
<proteinExistence type="inferred from homology"/>
<evidence type="ECO:0000259" key="5">
    <source>
        <dbReference type="Pfam" id="PF00419"/>
    </source>
</evidence>
<evidence type="ECO:0000313" key="8">
    <source>
        <dbReference type="Proteomes" id="UP000077875"/>
    </source>
</evidence>
<dbReference type="AlphaFoldDB" id="A0A172YIS7"/>
<feature type="signal peptide" evidence="4">
    <location>
        <begin position="1"/>
        <end position="34"/>
    </location>
</feature>